<evidence type="ECO:0000256" key="2">
    <source>
        <dbReference type="SAM" id="MobiDB-lite"/>
    </source>
</evidence>
<keyword evidence="1" id="KW-0221">Differentiation</keyword>
<feature type="region of interest" description="Disordered" evidence="2">
    <location>
        <begin position="1104"/>
        <end position="1144"/>
    </location>
</feature>
<feature type="domain" description="HTH OST-type" evidence="3">
    <location>
        <begin position="1"/>
        <end position="81"/>
    </location>
</feature>
<dbReference type="InterPro" id="IPR041966">
    <property type="entry name" value="LOTUS-like"/>
</dbReference>
<dbReference type="GeneTree" id="ENSGT00940000169412"/>
<dbReference type="SUPFAM" id="SSF55874">
    <property type="entry name" value="ATPase domain of HSP90 chaperone/DNA topoisomerase II/histidine kinase"/>
    <property type="match status" value="1"/>
</dbReference>
<feature type="domain" description="HTH OST-type" evidence="3">
    <location>
        <begin position="98"/>
        <end position="173"/>
    </location>
</feature>
<name>A0A3B4FJW4_9CICH</name>
<dbReference type="Gene3D" id="3.30.565.10">
    <property type="entry name" value="Histidine kinase-like ATPase, C-terminal domain"/>
    <property type="match status" value="1"/>
</dbReference>
<feature type="region of interest" description="Disordered" evidence="2">
    <location>
        <begin position="2436"/>
        <end position="2475"/>
    </location>
</feature>
<feature type="region of interest" description="Disordered" evidence="2">
    <location>
        <begin position="258"/>
        <end position="278"/>
    </location>
</feature>
<feature type="compositionally biased region" description="Polar residues" evidence="2">
    <location>
        <begin position="2522"/>
        <end position="2549"/>
    </location>
</feature>
<dbReference type="Ensembl" id="ENSPNYT00000010368.1">
    <property type="protein sequence ID" value="ENSPNYP00000010118.1"/>
    <property type="gene ID" value="ENSPNYG00000007593.1"/>
</dbReference>
<sequence>MEKVRTELVSIVREHPDGIPLKKLSIIYSQTYHKNLTLSKLGFDSMTSLVSSMERDLVLEEELVFHRDHRGGNQATAGAKCGAAAQSKESATAPEVKKRCKTLKRIVKMMKGHPDGIPLKLLTAAYQQKYSHDVSLVSMDFKTVSSLVDSLNEDLVVVEDVVYHKSHRPHNQPQAGMFTKTKENSRPTTPRTPDSLIRSSSPFIDVFQVMGTYQLTAPSMEQLQTCYSQKFGEKFPLAQYMSLYDNWEAKKLPTQSHLYYPPTATQSPKPEKEQEQASGLSFLSASDFPVLGADRSLTKEQKTKVRDASPREGSGPVFNKGYHAQLRELLGENMRAVEAMEADQEDFNGRWRNRDMDQDTINTLMESVIREIAGDGELVTTKKVISRVCRLVPSLDPRGVEHLPLKALKDLQYLIREINMFIEVAVTSICTLYELGQSLAGLKDKKRYEELNLGPLCKLPFIHRIFKIDSNTKDDDIHQIETVDILKQLRVFRRKQTKVKVDLAEFMKHLADHYNCDSPYELGIRITGLGLPISTISKVGRNEHTILERAREVIQKELEEEIYERLRKLKKSILEPLKGAASFSSAGSSDLSKKYASMTAAEVVLAVFTNAGEVFSPRMAKHVQNFLLQVSGNRLETALFQLAICGGSLAVPHDLVPKDKTSKPTEKTKPEDKSTKSLPSEAKVKQYLRDKLAAQNSAITLAHIASLEKKLSEHFHVKDFLSLEKGSFLEFLVNNIQVVLSFLIYFNSANPGSGFRPSKQDVFEFIKQCGDLSYIESALRSHYGVRDSRDLGHGPLHRLADLVQRQKALGGGGLSPVCYESALLHPPSVGRLGEMSKDQALASLLSCPLLEDLSEWSQWELIFKPLHGSLKEFIEKNAGNTGLAALEVTPGVLFRVTTDTGDKHFSSATTALDPVGTAGHLVSMVVADGIVNAPIALLSNHMQSSLAAAVAKEDLSMAEDDVSCYDKVAKFLLECLTRIPTRTCQALLLQVFLEPFSRVLGQAKSKRVLMTVAQSEPRYMNCLHRLGILLGIPDWIKDYEKKLNPPQSQSCNTYSAPVDQAKDFLEDNIMDNSFESSQLYHINDEQDIEAEEEEEDEEQLYELASVPNGEISDVSSDAEGGQGEEQLKMSDGDEKEGDSCESEDTIQRAVIEDIRKSEFGIGVKLTAEGQKLMQVHQERLGRSLDRLSTELYSKDTHFVLELIQNADDNSYPAEPGVVPALAFMVERDCITVLNNETGFQEKNIRAICDVGRSTKGKHKYGYIGQKGIGFKSVFKVTDCPEIHSNGFHLHFDKNCGPMGYILPHWTEDTRPLDPQLRDINQHSWTTKISLPLRTESHQTRNLFHDVHPSLLLFLHRLRSITIYNQSEKRFMTMTRKDLNHNVLEVDHSEGTERWLVVKTTLKPKKIKEDVESTELALAFQLGSDSTGSNIVCQPQKQPVFAYLPLRSFGFRFIIQGDFDIPSSREDVDRDSSWNQWLRSEIAQLFLQAMDVFNNHPEFKGLKGLCQFLQFIPLSDEVLDFFKPVAGQIIQLLKGKSFLPTLSSDGKIVYKLPSQVAVCQDPVIREVIGGGELEKHLSLSYLHPDLSPAPPTSLLTHLGVRYLRGTDVTIVTTAMAKELMTVGGIHSDAGLHQLARLLVCNFRALEHGYGEADSILQTLRELPIIPLADGRAVALSVEGVFFPMEEINEEHAVGPLAALYKDVSVVHPSLLSCLEPLESQQVHELLRRLGVHELEPQELLEQHIYPTIRNNKWKSKPTPVVVSYLVFIKQHSSSSQEYSDTAVPVLTSRGLLCPSNERVHFSEEYGNINLPSKLPGYDWILLSPCYVQTDGDVAGWRELFSKLGIKDGLIICKQRQTLTASSPWSVESATWRQVPGEGYVLDDYPCEEFHALATAELPGSLLLQQRMALLELLEANWETGHCYSQYLTAQVIDSDGQPIKSTKSSFYHSLCRLEWVPAYRPKQGGQLDRKYLCPSSVYLSSPEVTNLLGTHVDYVDISSSDFSRALVDVLINYLKKWCIKPEEDVQEQRLPEDESERGTFTSTIQHIHNVYTYLQQNCSQGSLKELFQHTPAVFIENESDDWCTGRFYHLKEVCWGDPTNMFQRYKELTRRSDSPVQEPKVLFPFYHRLEDMKDFFLLNVENDPNMNQYVGLLELICSSCPIPTAEVLQDVSILYARLAKNCKSKMSGDQERNPQSKLNHSYCSTLKGMVSDKKVFPTKNNNWVSLAHKPMISDKKEKDLEKIFKPHKQVRLLNLPPPEKKTALKNKTGNSDRTAFNEKDRKLFLDICGIRQLSECVKSEPLTENLRPCPSMQSLVRWIVPYVQRFLYHHDELNEVYSELTEQNIAGKIKHLYFAQVGKLYIRHQLDVADDEDPVIEIVDVICLLKDKKELYIQKDNLSAELDIRRFVCDGWSQKLDPRALKRFLAKEEIRELPSEEELWEVPEPHKPDIPLERVEPSHPGQEDGEQTLVCWPPRAPIHSTGGNSKVVEAVMKMWPPPAGPKEQGLEMEVAPRGSSHEGNHPPRSSSSTNRPADQPSLQRLPSHPDSQPVPNICISNLSPLSLSVSAVPEAVVLSSTFQGTAAAAAEIRPPLNLDFPHWNKTKATLEDMELTCQRPTTVVLSEDEIDVAAIGEWGEQLVNSFLCHWRDSSDPGRPTHVMWCNQSGETGQPYDFKLTFGSTGEPEVVYVEVKSTIKKEKSFIHMSANELDFALKEKERYHIYRVYSTGDAQNVRLCRIQNLAQHLHTKDLALYLFV</sequence>
<dbReference type="GO" id="GO:0030154">
    <property type="term" value="P:cell differentiation"/>
    <property type="evidence" value="ECO:0007669"/>
    <property type="project" value="UniProtKB-KW"/>
</dbReference>
<dbReference type="NCBIfam" id="NF047352">
    <property type="entry name" value="P_loop_sacsin"/>
    <property type="match status" value="1"/>
</dbReference>
<feature type="compositionally biased region" description="Basic and acidic residues" evidence="2">
    <location>
        <begin position="2442"/>
        <end position="2456"/>
    </location>
</feature>
<feature type="compositionally biased region" description="Basic and acidic residues" evidence="2">
    <location>
        <begin position="296"/>
        <end position="310"/>
    </location>
</feature>
<protein>
    <submittedName>
        <fullName evidence="4">Uncharacterized LOC102209403</fullName>
    </submittedName>
</protein>
<feature type="compositionally biased region" description="Acidic residues" evidence="2">
    <location>
        <begin position="1133"/>
        <end position="1144"/>
    </location>
</feature>
<dbReference type="InterPro" id="IPR052957">
    <property type="entry name" value="Auxin_embryo_med"/>
</dbReference>
<proteinExistence type="predicted"/>
<dbReference type="InterPro" id="IPR036890">
    <property type="entry name" value="HATPase_C_sf"/>
</dbReference>
<feature type="compositionally biased region" description="Polar residues" evidence="2">
    <location>
        <begin position="186"/>
        <end position="195"/>
    </location>
</feature>
<dbReference type="PANTHER" id="PTHR32387">
    <property type="entry name" value="WU:FJ29H11"/>
    <property type="match status" value="1"/>
</dbReference>
<evidence type="ECO:0000313" key="4">
    <source>
        <dbReference type="Ensembl" id="ENSPNYP00000010118.1"/>
    </source>
</evidence>
<feature type="compositionally biased region" description="Basic and acidic residues" evidence="2">
    <location>
        <begin position="655"/>
        <end position="675"/>
    </location>
</feature>
<organism evidence="4">
    <name type="scientific">Pundamilia nyererei</name>
    <dbReference type="NCBI Taxonomy" id="303518"/>
    <lineage>
        <taxon>Eukaryota</taxon>
        <taxon>Metazoa</taxon>
        <taxon>Chordata</taxon>
        <taxon>Craniata</taxon>
        <taxon>Vertebrata</taxon>
        <taxon>Euteleostomi</taxon>
        <taxon>Actinopterygii</taxon>
        <taxon>Neopterygii</taxon>
        <taxon>Teleostei</taxon>
        <taxon>Neoteleostei</taxon>
        <taxon>Acanthomorphata</taxon>
        <taxon>Ovalentaria</taxon>
        <taxon>Cichlomorphae</taxon>
        <taxon>Cichliformes</taxon>
        <taxon>Cichlidae</taxon>
        <taxon>African cichlids</taxon>
        <taxon>Pseudocrenilabrinae</taxon>
        <taxon>Haplochromini</taxon>
        <taxon>Pundamilia</taxon>
    </lineage>
</organism>
<feature type="region of interest" description="Disordered" evidence="2">
    <location>
        <begin position="2494"/>
        <end position="2550"/>
    </location>
</feature>
<dbReference type="Pfam" id="PF13020">
    <property type="entry name" value="NOV_C"/>
    <property type="match status" value="1"/>
</dbReference>
<dbReference type="PROSITE" id="PS51644">
    <property type="entry name" value="HTH_OST"/>
    <property type="match status" value="2"/>
</dbReference>
<dbReference type="InterPro" id="IPR058210">
    <property type="entry name" value="SACS/Nov_dom"/>
</dbReference>
<dbReference type="Pfam" id="PF12872">
    <property type="entry name" value="OST-HTH"/>
    <property type="match status" value="2"/>
</dbReference>
<dbReference type="InterPro" id="IPR025605">
    <property type="entry name" value="OST-HTH/LOTUS_dom"/>
</dbReference>
<reference evidence="4" key="1">
    <citation type="submission" date="2023-09" db="UniProtKB">
        <authorList>
            <consortium name="Ensembl"/>
        </authorList>
    </citation>
    <scope>IDENTIFICATION</scope>
</reference>
<evidence type="ECO:0000259" key="3">
    <source>
        <dbReference type="PROSITE" id="PS51644"/>
    </source>
</evidence>
<dbReference type="InterPro" id="IPR024975">
    <property type="entry name" value="NOV_C"/>
</dbReference>
<feature type="region of interest" description="Disordered" evidence="2">
    <location>
        <begin position="655"/>
        <end position="680"/>
    </location>
</feature>
<dbReference type="STRING" id="303518.ENSPNYP00000010118"/>
<feature type="compositionally biased region" description="Polar residues" evidence="2">
    <location>
        <begin position="258"/>
        <end position="268"/>
    </location>
</feature>
<dbReference type="Pfam" id="PF25794">
    <property type="entry name" value="SACS"/>
    <property type="match status" value="1"/>
</dbReference>
<evidence type="ECO:0000256" key="1">
    <source>
        <dbReference type="ARBA" id="ARBA00022782"/>
    </source>
</evidence>
<dbReference type="PANTHER" id="PTHR32387:SF0">
    <property type="entry name" value="PROTEIN NO VEIN"/>
    <property type="match status" value="1"/>
</dbReference>
<feature type="region of interest" description="Disordered" evidence="2">
    <location>
        <begin position="166"/>
        <end position="195"/>
    </location>
</feature>
<accession>A0A3B4FJW4</accession>
<feature type="region of interest" description="Disordered" evidence="2">
    <location>
        <begin position="296"/>
        <end position="318"/>
    </location>
</feature>
<dbReference type="Gene3D" id="3.30.420.610">
    <property type="entry name" value="LOTUS domain-like"/>
    <property type="match status" value="1"/>
</dbReference>